<dbReference type="GO" id="GO:0030170">
    <property type="term" value="F:pyridoxal phosphate binding"/>
    <property type="evidence" value="ECO:0007669"/>
    <property type="project" value="InterPro"/>
</dbReference>
<protein>
    <submittedName>
        <fullName evidence="4">Cystathionine gamma-synthase/beta-lyase</fullName>
    </submittedName>
</protein>
<dbReference type="GO" id="GO:0003962">
    <property type="term" value="F:cystathionine gamma-synthase activity"/>
    <property type="evidence" value="ECO:0007669"/>
    <property type="project" value="TreeGrafter"/>
</dbReference>
<dbReference type="InterPro" id="IPR015424">
    <property type="entry name" value="PyrdxlP-dep_Trfase"/>
</dbReference>
<sequence length="576" mass="64387">MALIIRAPETLPLGSPLPPGDEHAISVHLPTWTDTVGWASHDPRVVNVMKTGYPRFFVPRVVDRLVQKMVEGTSFTWSSGLGMAFASNRYRTMCYEFLLKQPDAVEADISIFDWHWEEEADTDPGEGKNTLYTILFPQNMYGAAKAFWQHTGYGISSRRAEFWLESAPSLNPRADEITPLEDRFHKSHGENARHNIIQRIADGQSTPSLRVLREDIFLYQSGMTAITEAATAIRDALCSSQPGKPCVMVIYGFLYVDTFKVLKDVLDLEATMHKYTPSEIDGLEARLETGTQIDALFTEFPGNPLLQAPDLDRLHQLSRKHGFVLVVDDTVGTYVNVNLMPVCDVVCTSLSKMFSGACNVMGGSVVLSPTSPHRDTLRSALLDIERQTDEREDDDTEGDEMEDQYRKYESGICFYKDVIVLEENSRGFRDRVTRANGIALSVVRQLRAYPSVVRVVYYPLGSPTQGIYDRFIRQGDGYGFLLSIKFVTPGAAAAFYDALDVAKGPSLGTNFTLCCAYTLLAHYRELGQAAGYGVFEHLVRISVGLEGEEWLRGRVEKAMMAAESRVWLEFLEGQGS</sequence>
<dbReference type="InterPro" id="IPR000277">
    <property type="entry name" value="Cys/Met-Metab_PyrdxlP-dep_enz"/>
</dbReference>
<dbReference type="InterPro" id="IPR051750">
    <property type="entry name" value="Trans-sulfuration_enzymes"/>
</dbReference>
<evidence type="ECO:0000313" key="4">
    <source>
        <dbReference type="EMBL" id="KAK3314187.1"/>
    </source>
</evidence>
<gene>
    <name evidence="4" type="ORF">B0H66DRAFT_373509</name>
</gene>
<dbReference type="PANTHER" id="PTHR42699">
    <property type="match status" value="1"/>
</dbReference>
<dbReference type="InterPro" id="IPR015422">
    <property type="entry name" value="PyrdxlP-dep_Trfase_small"/>
</dbReference>
<keyword evidence="5" id="KW-1185">Reference proteome</keyword>
<reference evidence="4" key="2">
    <citation type="submission" date="2023-06" db="EMBL/GenBank/DDBJ databases">
        <authorList>
            <consortium name="Lawrence Berkeley National Laboratory"/>
            <person name="Haridas S."/>
            <person name="Hensen N."/>
            <person name="Bonometti L."/>
            <person name="Westerberg I."/>
            <person name="Brannstrom I.O."/>
            <person name="Guillou S."/>
            <person name="Cros-Aarteil S."/>
            <person name="Calhoun S."/>
            <person name="Kuo A."/>
            <person name="Mondo S."/>
            <person name="Pangilinan J."/>
            <person name="Riley R."/>
            <person name="Labutti K."/>
            <person name="Andreopoulos B."/>
            <person name="Lipzen A."/>
            <person name="Chen C."/>
            <person name="Yanf M."/>
            <person name="Daum C."/>
            <person name="Ng V."/>
            <person name="Clum A."/>
            <person name="Steindorff A."/>
            <person name="Ohm R."/>
            <person name="Martin F."/>
            <person name="Silar P."/>
            <person name="Natvig D."/>
            <person name="Lalanne C."/>
            <person name="Gautier V."/>
            <person name="Ament-Velasquez S.L."/>
            <person name="Kruys A."/>
            <person name="Hutchinson M.I."/>
            <person name="Powell A.J."/>
            <person name="Barry K."/>
            <person name="Miller A.N."/>
            <person name="Grigoriev I.V."/>
            <person name="Debuchy R."/>
            <person name="Gladieux P."/>
            <person name="Thoren M.H."/>
            <person name="Johannesson H."/>
        </authorList>
    </citation>
    <scope>NUCLEOTIDE SEQUENCE</scope>
    <source>
        <strain evidence="4">CBS 118394</strain>
    </source>
</reference>
<dbReference type="PANTHER" id="PTHR42699:SF1">
    <property type="entry name" value="CYSTATHIONINE GAMMA-SYNTHASE-RELATED"/>
    <property type="match status" value="1"/>
</dbReference>
<reference evidence="4" key="1">
    <citation type="journal article" date="2023" name="Mol. Phylogenet. Evol.">
        <title>Genome-scale phylogeny and comparative genomics of the fungal order Sordariales.</title>
        <authorList>
            <person name="Hensen N."/>
            <person name="Bonometti L."/>
            <person name="Westerberg I."/>
            <person name="Brannstrom I.O."/>
            <person name="Guillou S."/>
            <person name="Cros-Aarteil S."/>
            <person name="Calhoun S."/>
            <person name="Haridas S."/>
            <person name="Kuo A."/>
            <person name="Mondo S."/>
            <person name="Pangilinan J."/>
            <person name="Riley R."/>
            <person name="LaButti K."/>
            <person name="Andreopoulos B."/>
            <person name="Lipzen A."/>
            <person name="Chen C."/>
            <person name="Yan M."/>
            <person name="Daum C."/>
            <person name="Ng V."/>
            <person name="Clum A."/>
            <person name="Steindorff A."/>
            <person name="Ohm R.A."/>
            <person name="Martin F."/>
            <person name="Silar P."/>
            <person name="Natvig D.O."/>
            <person name="Lalanne C."/>
            <person name="Gautier V."/>
            <person name="Ament-Velasquez S.L."/>
            <person name="Kruys A."/>
            <person name="Hutchinson M.I."/>
            <person name="Powell A.J."/>
            <person name="Barry K."/>
            <person name="Miller A.N."/>
            <person name="Grigoriev I.V."/>
            <person name="Debuchy R."/>
            <person name="Gladieux P."/>
            <person name="Hiltunen Thoren M."/>
            <person name="Johannesson H."/>
        </authorList>
    </citation>
    <scope>NUCLEOTIDE SEQUENCE</scope>
    <source>
        <strain evidence="4">CBS 118394</strain>
    </source>
</reference>
<dbReference type="GO" id="GO:0019346">
    <property type="term" value="P:transsulfuration"/>
    <property type="evidence" value="ECO:0007669"/>
    <property type="project" value="InterPro"/>
</dbReference>
<dbReference type="EMBL" id="JAUEDM010000007">
    <property type="protein sequence ID" value="KAK3314187.1"/>
    <property type="molecule type" value="Genomic_DNA"/>
</dbReference>
<dbReference type="Gene3D" id="3.90.1150.10">
    <property type="entry name" value="Aspartate Aminotransferase, domain 1"/>
    <property type="match status" value="1"/>
</dbReference>
<comment type="caution">
    <text evidence="4">The sequence shown here is derived from an EMBL/GenBank/DDBJ whole genome shotgun (WGS) entry which is preliminary data.</text>
</comment>
<proteinExistence type="inferred from homology"/>
<comment type="similarity">
    <text evidence="3">Belongs to the trans-sulfuration enzymes family.</text>
</comment>
<keyword evidence="2 3" id="KW-0663">Pyridoxal phosphate</keyword>
<organism evidence="4 5">
    <name type="scientific">Apodospora peruviana</name>
    <dbReference type="NCBI Taxonomy" id="516989"/>
    <lineage>
        <taxon>Eukaryota</taxon>
        <taxon>Fungi</taxon>
        <taxon>Dikarya</taxon>
        <taxon>Ascomycota</taxon>
        <taxon>Pezizomycotina</taxon>
        <taxon>Sordariomycetes</taxon>
        <taxon>Sordariomycetidae</taxon>
        <taxon>Sordariales</taxon>
        <taxon>Lasiosphaeriaceae</taxon>
        <taxon>Apodospora</taxon>
    </lineage>
</organism>
<dbReference type="SUPFAM" id="SSF53383">
    <property type="entry name" value="PLP-dependent transferases"/>
    <property type="match status" value="1"/>
</dbReference>
<dbReference type="Gene3D" id="3.40.640.10">
    <property type="entry name" value="Type I PLP-dependent aspartate aminotransferase-like (Major domain)"/>
    <property type="match status" value="1"/>
</dbReference>
<evidence type="ECO:0000256" key="2">
    <source>
        <dbReference type="ARBA" id="ARBA00022898"/>
    </source>
</evidence>
<accession>A0AAE0HX43</accession>
<dbReference type="InterPro" id="IPR015421">
    <property type="entry name" value="PyrdxlP-dep_Trfase_major"/>
</dbReference>
<dbReference type="Pfam" id="PF01053">
    <property type="entry name" value="Cys_Met_Meta_PP"/>
    <property type="match status" value="1"/>
</dbReference>
<dbReference type="Proteomes" id="UP001283341">
    <property type="component" value="Unassembled WGS sequence"/>
</dbReference>
<name>A0AAE0HX43_9PEZI</name>
<dbReference type="AlphaFoldDB" id="A0AAE0HX43"/>
<evidence type="ECO:0000256" key="3">
    <source>
        <dbReference type="RuleBase" id="RU362118"/>
    </source>
</evidence>
<evidence type="ECO:0000256" key="1">
    <source>
        <dbReference type="ARBA" id="ARBA00001933"/>
    </source>
</evidence>
<comment type="cofactor">
    <cofactor evidence="1 3">
        <name>pyridoxal 5'-phosphate</name>
        <dbReference type="ChEBI" id="CHEBI:597326"/>
    </cofactor>
</comment>
<evidence type="ECO:0000313" key="5">
    <source>
        <dbReference type="Proteomes" id="UP001283341"/>
    </source>
</evidence>